<evidence type="ECO:0000259" key="3">
    <source>
        <dbReference type="Pfam" id="PF01408"/>
    </source>
</evidence>
<keyword evidence="2" id="KW-0560">Oxidoreductase</keyword>
<gene>
    <name evidence="5" type="ORF">SAMN05216179_1470</name>
</gene>
<dbReference type="InterPro" id="IPR036291">
    <property type="entry name" value="NAD(P)-bd_dom_sf"/>
</dbReference>
<dbReference type="RefSeq" id="WP_073201189.1">
    <property type="nucleotide sequence ID" value="NZ_FRCZ01000002.1"/>
</dbReference>
<evidence type="ECO:0000256" key="2">
    <source>
        <dbReference type="ARBA" id="ARBA00023002"/>
    </source>
</evidence>
<evidence type="ECO:0000259" key="4">
    <source>
        <dbReference type="Pfam" id="PF22725"/>
    </source>
</evidence>
<name>A0A1M7N1E3_9BACI</name>
<dbReference type="STRING" id="1027249.SAMN05216179_1470"/>
<protein>
    <submittedName>
        <fullName evidence="5">Predicted dehydrogenase</fullName>
    </submittedName>
</protein>
<feature type="domain" description="GFO/IDH/MocA-like oxidoreductase" evidence="4">
    <location>
        <begin position="132"/>
        <end position="248"/>
    </location>
</feature>
<reference evidence="5 6" key="1">
    <citation type="submission" date="2016-11" db="EMBL/GenBank/DDBJ databases">
        <authorList>
            <person name="Jaros S."/>
            <person name="Januszkiewicz K."/>
            <person name="Wedrychowicz H."/>
        </authorList>
    </citation>
    <scope>NUCLEOTIDE SEQUENCE [LARGE SCALE GENOMIC DNA]</scope>
    <source>
        <strain evidence="5 6">CGMCC 1.10681</strain>
    </source>
</reference>
<evidence type="ECO:0000313" key="6">
    <source>
        <dbReference type="Proteomes" id="UP000184184"/>
    </source>
</evidence>
<dbReference type="InterPro" id="IPR000683">
    <property type="entry name" value="Gfo/Idh/MocA-like_OxRdtase_N"/>
</dbReference>
<dbReference type="SUPFAM" id="SSF55347">
    <property type="entry name" value="Glyceraldehyde-3-phosphate dehydrogenase-like, C-terminal domain"/>
    <property type="match status" value="1"/>
</dbReference>
<evidence type="ECO:0000313" key="5">
    <source>
        <dbReference type="EMBL" id="SHM97158.1"/>
    </source>
</evidence>
<dbReference type="InterPro" id="IPR055170">
    <property type="entry name" value="GFO_IDH_MocA-like_dom"/>
</dbReference>
<evidence type="ECO:0000256" key="1">
    <source>
        <dbReference type="ARBA" id="ARBA00010928"/>
    </source>
</evidence>
<dbReference type="AlphaFoldDB" id="A0A1M7N1E3"/>
<dbReference type="PANTHER" id="PTHR22604">
    <property type="entry name" value="OXIDOREDUCTASES"/>
    <property type="match status" value="1"/>
</dbReference>
<organism evidence="5 6">
    <name type="scientific">Gracilibacillus kekensis</name>
    <dbReference type="NCBI Taxonomy" id="1027249"/>
    <lineage>
        <taxon>Bacteria</taxon>
        <taxon>Bacillati</taxon>
        <taxon>Bacillota</taxon>
        <taxon>Bacilli</taxon>
        <taxon>Bacillales</taxon>
        <taxon>Bacillaceae</taxon>
        <taxon>Gracilibacillus</taxon>
    </lineage>
</organism>
<sequence>MSKLRWGVLSTAQIGRTQVIPAIQRSNNGEVVAIASRNQQKADETAIELGIPKTYDSYDSLLDDPNIDAVYIPLPNAMHKEWMIQAANKKKHVLCEKPVAITNSELDEMLTACKKNNVVFMEAFMYQFHPQHQKVKQLIKEGVIGDVAFMRASFSFYLEDRSNIRLSNELGGGAMFDVGCYTLHAIRNILGQEPSSVYASANYHPKLKVDMTMTGTLNFDNGIVTSFDTSFDSVSRESYEVVGSKGSITVTSAFRPDTNEDMAGEIIVSKDDGTTEVVKEAGDQYTLMAEDFADAVLNNQPLTYDLTAMQNQMKVLDAVYESSKKGEVVKL</sequence>
<dbReference type="GO" id="GO:0016491">
    <property type="term" value="F:oxidoreductase activity"/>
    <property type="evidence" value="ECO:0007669"/>
    <property type="project" value="UniProtKB-KW"/>
</dbReference>
<dbReference type="GO" id="GO:0000166">
    <property type="term" value="F:nucleotide binding"/>
    <property type="evidence" value="ECO:0007669"/>
    <property type="project" value="InterPro"/>
</dbReference>
<dbReference type="Proteomes" id="UP000184184">
    <property type="component" value="Unassembled WGS sequence"/>
</dbReference>
<dbReference type="OrthoDB" id="9815825at2"/>
<dbReference type="Gene3D" id="3.40.50.720">
    <property type="entry name" value="NAD(P)-binding Rossmann-like Domain"/>
    <property type="match status" value="1"/>
</dbReference>
<dbReference type="Gene3D" id="3.30.360.10">
    <property type="entry name" value="Dihydrodipicolinate Reductase, domain 2"/>
    <property type="match status" value="1"/>
</dbReference>
<comment type="similarity">
    <text evidence="1">Belongs to the Gfo/Idh/MocA family.</text>
</comment>
<dbReference type="SUPFAM" id="SSF51735">
    <property type="entry name" value="NAD(P)-binding Rossmann-fold domains"/>
    <property type="match status" value="1"/>
</dbReference>
<dbReference type="Pfam" id="PF01408">
    <property type="entry name" value="GFO_IDH_MocA"/>
    <property type="match status" value="1"/>
</dbReference>
<keyword evidence="6" id="KW-1185">Reference proteome</keyword>
<dbReference type="PANTHER" id="PTHR22604:SF105">
    <property type="entry name" value="TRANS-1,2-DIHYDROBENZENE-1,2-DIOL DEHYDROGENASE"/>
    <property type="match status" value="1"/>
</dbReference>
<dbReference type="InterPro" id="IPR050984">
    <property type="entry name" value="Gfo/Idh/MocA_domain"/>
</dbReference>
<dbReference type="Pfam" id="PF22725">
    <property type="entry name" value="GFO_IDH_MocA_C3"/>
    <property type="match status" value="1"/>
</dbReference>
<accession>A0A1M7N1E3</accession>
<proteinExistence type="inferred from homology"/>
<feature type="domain" description="Gfo/Idh/MocA-like oxidoreductase N-terminal" evidence="3">
    <location>
        <begin position="5"/>
        <end position="123"/>
    </location>
</feature>
<dbReference type="EMBL" id="FRCZ01000002">
    <property type="protein sequence ID" value="SHM97158.1"/>
    <property type="molecule type" value="Genomic_DNA"/>
</dbReference>